<dbReference type="Proteomes" id="UP000515981">
    <property type="component" value="Chromosome"/>
</dbReference>
<dbReference type="Pfam" id="PF01076">
    <property type="entry name" value="Mob_Pre"/>
    <property type="match status" value="1"/>
</dbReference>
<evidence type="ECO:0000256" key="1">
    <source>
        <dbReference type="ARBA" id="ARBA00010657"/>
    </source>
</evidence>
<feature type="coiled-coil region" evidence="2">
    <location>
        <begin position="227"/>
        <end position="283"/>
    </location>
</feature>
<accession>A0A7G9FVC6</accession>
<dbReference type="Gene3D" id="3.30.930.30">
    <property type="match status" value="1"/>
</dbReference>
<dbReference type="GO" id="GO:0003677">
    <property type="term" value="F:DNA binding"/>
    <property type="evidence" value="ECO:0007669"/>
    <property type="project" value="InterPro"/>
</dbReference>
<dbReference type="CDD" id="cd17242">
    <property type="entry name" value="MobM_relaxase"/>
    <property type="match status" value="1"/>
</dbReference>
<evidence type="ECO:0000313" key="5">
    <source>
        <dbReference type="Proteomes" id="UP000515981"/>
    </source>
</evidence>
<name>A0A7G9FVC6_9FIRM</name>
<protein>
    <submittedName>
        <fullName evidence="4">Plasmid recombination protein</fullName>
    </submittedName>
</protein>
<sequence>MGYAIVGVNKINSVAGLNAASAHNQRQVNIPNADKNLEHLNEEVISAEGKNYMDLFQEKIASLDYYKNHKPRSNAVLAFEVTMTFSREDKDKIDIEKWKKDNVEWLRGYFNKNPLTYGDNVASVTYHGDESTPHIHALVIPINDKGKLNAYAYIYGPKSLREMQTSYAEFMKERHGLKRGTEYSVAKHEQVKSFYTALTTAMEERTAPEILPGETIEQYQKRAAEVIREINTEKFALKKQMEKERIEAVNKERSKSLSANEGHKRNMKKLHKLEKEHDELVHEYGEIPLIKKKLETVESLREAFDTYPDEQERERVRQDMNRYTLYGQKERRKKKAHKKETKQEWVHA</sequence>
<feature type="compositionally biased region" description="Basic residues" evidence="3">
    <location>
        <begin position="330"/>
        <end position="340"/>
    </location>
</feature>
<dbReference type="NCBIfam" id="NF041497">
    <property type="entry name" value="MobV"/>
    <property type="match status" value="1"/>
</dbReference>
<keyword evidence="2" id="KW-0175">Coiled coil</keyword>
<feature type="region of interest" description="Disordered" evidence="3">
    <location>
        <begin position="307"/>
        <end position="348"/>
    </location>
</feature>
<reference evidence="4 5" key="1">
    <citation type="submission" date="2020-08" db="EMBL/GenBank/DDBJ databases">
        <authorList>
            <person name="Liu C."/>
            <person name="Sun Q."/>
        </authorList>
    </citation>
    <scope>NUCLEOTIDE SEQUENCE [LARGE SCALE GENOMIC DNA]</scope>
    <source>
        <strain evidence="4 5">NSJ-8</strain>
    </source>
</reference>
<gene>
    <name evidence="4" type="ORF">H9Q77_15970</name>
</gene>
<evidence type="ECO:0000256" key="2">
    <source>
        <dbReference type="SAM" id="Coils"/>
    </source>
</evidence>
<dbReference type="AlphaFoldDB" id="A0A7G9FVC6"/>
<keyword evidence="5" id="KW-1185">Reference proteome</keyword>
<organism evidence="4 5">
    <name type="scientific">Simiaoa sunii</name>
    <dbReference type="NCBI Taxonomy" id="2763672"/>
    <lineage>
        <taxon>Bacteria</taxon>
        <taxon>Bacillati</taxon>
        <taxon>Bacillota</taxon>
        <taxon>Clostridia</taxon>
        <taxon>Lachnospirales</taxon>
        <taxon>Lachnospiraceae</taxon>
        <taxon>Simiaoa</taxon>
    </lineage>
</organism>
<dbReference type="GO" id="GO:0006310">
    <property type="term" value="P:DNA recombination"/>
    <property type="evidence" value="ECO:0007669"/>
    <property type="project" value="InterPro"/>
</dbReference>
<comment type="similarity">
    <text evidence="1">Belongs to the plasmid mobilization pre family.</text>
</comment>
<dbReference type="KEGG" id="ssun:H9Q77_15970"/>
<dbReference type="EMBL" id="CP060633">
    <property type="protein sequence ID" value="QNM02508.1"/>
    <property type="molecule type" value="Genomic_DNA"/>
</dbReference>
<dbReference type="RefSeq" id="WP_249326229.1">
    <property type="nucleotide sequence ID" value="NZ_CP060633.1"/>
</dbReference>
<evidence type="ECO:0000313" key="4">
    <source>
        <dbReference type="EMBL" id="QNM02508.1"/>
    </source>
</evidence>
<proteinExistence type="inferred from homology"/>
<evidence type="ECO:0000256" key="3">
    <source>
        <dbReference type="SAM" id="MobiDB-lite"/>
    </source>
</evidence>
<feature type="compositionally biased region" description="Basic and acidic residues" evidence="3">
    <location>
        <begin position="307"/>
        <end position="320"/>
    </location>
</feature>
<dbReference type="InterPro" id="IPR001668">
    <property type="entry name" value="Mob_Pre"/>
</dbReference>